<protein>
    <recommendedName>
        <fullName evidence="1">EGF-like domain-containing protein</fullName>
    </recommendedName>
</protein>
<evidence type="ECO:0000313" key="2">
    <source>
        <dbReference type="EMBL" id="KAK7094253.1"/>
    </source>
</evidence>
<feature type="domain" description="EGF-like" evidence="1">
    <location>
        <begin position="26"/>
        <end position="37"/>
    </location>
</feature>
<name>A0AAN9AVV7_9CAEN</name>
<gene>
    <name evidence="2" type="ORF">V1264_007899</name>
</gene>
<sequence>MFVVAEPCQGTVCQHRGTVNRLTCKCNCTPGFSGDLCEKCPTKDNGAWCSYYSFYPEKACPSYNWYTVQCPIRCGFCPSE</sequence>
<dbReference type="PROSITE" id="PS00022">
    <property type="entry name" value="EGF_1"/>
    <property type="match status" value="1"/>
</dbReference>
<dbReference type="AlphaFoldDB" id="A0AAN9AVV7"/>
<dbReference type="Proteomes" id="UP001374579">
    <property type="component" value="Unassembled WGS sequence"/>
</dbReference>
<accession>A0AAN9AVV7</accession>
<dbReference type="InterPro" id="IPR000742">
    <property type="entry name" value="EGF"/>
</dbReference>
<evidence type="ECO:0000313" key="3">
    <source>
        <dbReference type="Proteomes" id="UP001374579"/>
    </source>
</evidence>
<evidence type="ECO:0000259" key="1">
    <source>
        <dbReference type="PROSITE" id="PS00022"/>
    </source>
</evidence>
<proteinExistence type="predicted"/>
<keyword evidence="3" id="KW-1185">Reference proteome</keyword>
<comment type="caution">
    <text evidence="2">The sequence shown here is derived from an EMBL/GenBank/DDBJ whole genome shotgun (WGS) entry which is preliminary data.</text>
</comment>
<reference evidence="2 3" key="1">
    <citation type="submission" date="2024-02" db="EMBL/GenBank/DDBJ databases">
        <title>Chromosome-scale genome assembly of the rough periwinkle Littorina saxatilis.</title>
        <authorList>
            <person name="De Jode A."/>
            <person name="Faria R."/>
            <person name="Formenti G."/>
            <person name="Sims Y."/>
            <person name="Smith T.P."/>
            <person name="Tracey A."/>
            <person name="Wood J.M.D."/>
            <person name="Zagrodzka Z.B."/>
            <person name="Johannesson K."/>
            <person name="Butlin R.K."/>
            <person name="Leder E.H."/>
        </authorList>
    </citation>
    <scope>NUCLEOTIDE SEQUENCE [LARGE SCALE GENOMIC DNA]</scope>
    <source>
        <strain evidence="2">Snail1</strain>
        <tissue evidence="2">Muscle</tissue>
    </source>
</reference>
<organism evidence="2 3">
    <name type="scientific">Littorina saxatilis</name>
    <dbReference type="NCBI Taxonomy" id="31220"/>
    <lineage>
        <taxon>Eukaryota</taxon>
        <taxon>Metazoa</taxon>
        <taxon>Spiralia</taxon>
        <taxon>Lophotrochozoa</taxon>
        <taxon>Mollusca</taxon>
        <taxon>Gastropoda</taxon>
        <taxon>Caenogastropoda</taxon>
        <taxon>Littorinimorpha</taxon>
        <taxon>Littorinoidea</taxon>
        <taxon>Littorinidae</taxon>
        <taxon>Littorina</taxon>
    </lineage>
</organism>
<dbReference type="EMBL" id="JBAMIC010000019">
    <property type="protein sequence ID" value="KAK7094253.1"/>
    <property type="molecule type" value="Genomic_DNA"/>
</dbReference>